<comment type="cofactor">
    <cofactor evidence="1">
        <name>Zn(2+)</name>
        <dbReference type="ChEBI" id="CHEBI:29105"/>
    </cofactor>
</comment>
<keyword evidence="5" id="KW-0862">Zinc</keyword>
<dbReference type="Gene3D" id="2.40.30.130">
    <property type="match status" value="1"/>
</dbReference>
<evidence type="ECO:0000256" key="4">
    <source>
        <dbReference type="ARBA" id="ARBA00022723"/>
    </source>
</evidence>
<dbReference type="NCBIfam" id="NF040865">
    <property type="entry name" value="a_tRNA_ed_AlaXM"/>
    <property type="match status" value="1"/>
</dbReference>
<proteinExistence type="predicted"/>
<keyword evidence="7" id="KW-0436">Ligase</keyword>
<evidence type="ECO:0000259" key="6">
    <source>
        <dbReference type="PROSITE" id="PS50860"/>
    </source>
</evidence>
<dbReference type="InterPro" id="IPR018164">
    <property type="entry name" value="Ala-tRNA-synth_IIc_N"/>
</dbReference>
<dbReference type="InterPro" id="IPR018163">
    <property type="entry name" value="Thr/Ala-tRNA-synth_IIc_edit"/>
</dbReference>
<dbReference type="Proteomes" id="UP000001137">
    <property type="component" value="Chromosome"/>
</dbReference>
<reference evidence="7 8" key="1">
    <citation type="submission" date="2007-10" db="EMBL/GenBank/DDBJ databases">
        <title>Complete sequence of Caldivirga maquilingensis IC-167.</title>
        <authorList>
            <consortium name="US DOE Joint Genome Institute"/>
            <person name="Copeland A."/>
            <person name="Lucas S."/>
            <person name="Lapidus A."/>
            <person name="Barry K."/>
            <person name="Glavina del Rio T."/>
            <person name="Dalin E."/>
            <person name="Tice H."/>
            <person name="Pitluck S."/>
            <person name="Saunders E."/>
            <person name="Brettin T."/>
            <person name="Bruce D."/>
            <person name="Detter J.C."/>
            <person name="Han C."/>
            <person name="Schmutz J."/>
            <person name="Larimer F."/>
            <person name="Land M."/>
            <person name="Hauser L."/>
            <person name="Kyrpides N."/>
            <person name="Ivanova N."/>
            <person name="Biddle J.F."/>
            <person name="Zhang Z."/>
            <person name="Fitz-Gibbon S.T."/>
            <person name="Lowe T.M."/>
            <person name="Saltikov C."/>
            <person name="House C.H."/>
            <person name="Richardson P."/>
        </authorList>
    </citation>
    <scope>NUCLEOTIDE SEQUENCE [LARGE SCALE GENOMIC DNA]</scope>
    <source>
        <strain evidence="8">ATCC 700844 / DSM 13496 / JCM 10307 / IC-167</strain>
    </source>
</reference>
<evidence type="ECO:0000256" key="3">
    <source>
        <dbReference type="ARBA" id="ARBA00022490"/>
    </source>
</evidence>
<dbReference type="STRING" id="397948.Cmaq_1257"/>
<dbReference type="GO" id="GO:0046872">
    <property type="term" value="F:metal ion binding"/>
    <property type="evidence" value="ECO:0007669"/>
    <property type="project" value="UniProtKB-KW"/>
</dbReference>
<evidence type="ECO:0000256" key="5">
    <source>
        <dbReference type="ARBA" id="ARBA00022833"/>
    </source>
</evidence>
<dbReference type="Pfam" id="PF07973">
    <property type="entry name" value="tRNA_SAD"/>
    <property type="match status" value="1"/>
</dbReference>
<organism evidence="7 8">
    <name type="scientific">Caldivirga maquilingensis (strain ATCC 700844 / DSM 13496 / JCM 10307 / IC-167)</name>
    <dbReference type="NCBI Taxonomy" id="397948"/>
    <lineage>
        <taxon>Archaea</taxon>
        <taxon>Thermoproteota</taxon>
        <taxon>Thermoprotei</taxon>
        <taxon>Thermoproteales</taxon>
        <taxon>Thermoproteaceae</taxon>
        <taxon>Caldivirga</taxon>
    </lineage>
</organism>
<dbReference type="PANTHER" id="PTHR43462">
    <property type="entry name" value="ALANYL-TRNA EDITING PROTEIN"/>
    <property type="match status" value="1"/>
</dbReference>
<dbReference type="GO" id="GO:0006419">
    <property type="term" value="P:alanyl-tRNA aminoacylation"/>
    <property type="evidence" value="ECO:0007669"/>
    <property type="project" value="InterPro"/>
</dbReference>
<dbReference type="GO" id="GO:0004813">
    <property type="term" value="F:alanine-tRNA ligase activity"/>
    <property type="evidence" value="ECO:0007669"/>
    <property type="project" value="InterPro"/>
</dbReference>
<dbReference type="OrthoDB" id="11392at2157"/>
<evidence type="ECO:0000256" key="2">
    <source>
        <dbReference type="ARBA" id="ARBA00004496"/>
    </source>
</evidence>
<dbReference type="InterPro" id="IPR018165">
    <property type="entry name" value="Ala-tRNA-synth_IIc_core"/>
</dbReference>
<protein>
    <submittedName>
        <fullName evidence="7">Threonyl/alanyl tRNA synthetase SAD</fullName>
    </submittedName>
</protein>
<evidence type="ECO:0000256" key="1">
    <source>
        <dbReference type="ARBA" id="ARBA00001947"/>
    </source>
</evidence>
<keyword evidence="8" id="KW-1185">Reference proteome</keyword>
<evidence type="ECO:0000313" key="7">
    <source>
        <dbReference type="EMBL" id="ABW02084.1"/>
    </source>
</evidence>
<dbReference type="GO" id="GO:0002161">
    <property type="term" value="F:aminoacyl-tRNA deacylase activity"/>
    <property type="evidence" value="ECO:0007669"/>
    <property type="project" value="UniProtKB-ARBA"/>
</dbReference>
<dbReference type="PANTHER" id="PTHR43462:SF1">
    <property type="entry name" value="ALANYL-TRNA EDITING PROTEIN AARSD1"/>
    <property type="match status" value="1"/>
</dbReference>
<dbReference type="HOGENOM" id="CLU_004485_3_2_2"/>
<evidence type="ECO:0000313" key="8">
    <source>
        <dbReference type="Proteomes" id="UP000001137"/>
    </source>
</evidence>
<dbReference type="EMBL" id="CP000852">
    <property type="protein sequence ID" value="ABW02084.1"/>
    <property type="molecule type" value="Genomic_DNA"/>
</dbReference>
<dbReference type="GO" id="GO:0003676">
    <property type="term" value="F:nucleic acid binding"/>
    <property type="evidence" value="ECO:0007669"/>
    <property type="project" value="InterPro"/>
</dbReference>
<keyword evidence="3" id="KW-0963">Cytoplasm</keyword>
<dbReference type="PROSITE" id="PS50860">
    <property type="entry name" value="AA_TRNA_LIGASE_II_ALA"/>
    <property type="match status" value="1"/>
</dbReference>
<dbReference type="InterPro" id="IPR009000">
    <property type="entry name" value="Transl_B-barrel_sf"/>
</dbReference>
<dbReference type="Gene3D" id="3.30.980.10">
    <property type="entry name" value="Threonyl-trna Synthetase, Chain A, domain 2"/>
    <property type="match status" value="1"/>
</dbReference>
<keyword evidence="4" id="KW-0479">Metal-binding</keyword>
<dbReference type="InterPro" id="IPR051335">
    <property type="entry name" value="Alanyl-tRNA_Editing_Enzymes"/>
</dbReference>
<comment type="subcellular location">
    <subcellularLocation>
        <location evidence="2">Cytoplasm</location>
    </subcellularLocation>
</comment>
<name>A8ME78_CALMQ</name>
<accession>A8ME78</accession>
<dbReference type="GO" id="GO:0005737">
    <property type="term" value="C:cytoplasm"/>
    <property type="evidence" value="ECO:0007669"/>
    <property type="project" value="UniProtKB-SubCell"/>
</dbReference>
<dbReference type="InterPro" id="IPR012947">
    <property type="entry name" value="tRNA_SAD"/>
</dbReference>
<dbReference type="eggNOG" id="arCOG01254">
    <property type="taxonomic scope" value="Archaea"/>
</dbReference>
<feature type="domain" description="Alanyl-transfer RNA synthetases family profile" evidence="6">
    <location>
        <begin position="1"/>
        <end position="242"/>
    </location>
</feature>
<dbReference type="SUPFAM" id="SSF55186">
    <property type="entry name" value="ThrRS/AlaRS common domain"/>
    <property type="match status" value="1"/>
</dbReference>
<dbReference type="KEGG" id="cma:Cmaq_1257"/>
<dbReference type="InterPro" id="IPR053424">
    <property type="entry name" value="Alanyl-tRNA_Edit-Domain"/>
</dbReference>
<dbReference type="SMART" id="SM00863">
    <property type="entry name" value="tRNA_SAD"/>
    <property type="match status" value="1"/>
</dbReference>
<keyword evidence="7" id="KW-0030">Aminoacyl-tRNA synthetase</keyword>
<gene>
    <name evidence="7" type="ordered locus">Cmaq_1257</name>
</gene>
<dbReference type="RefSeq" id="WP_012186303.1">
    <property type="nucleotide sequence ID" value="NC_009954.1"/>
</dbReference>
<sequence length="242" mass="27373">MPTIHVYQQDSYLKEVDAKVIAVDGSNVILDKTIIHPSSGGVVHDTGLIITKGEQYRIIDAVHKRDTDDVIHVLDRSPQLKYGDDVKVVLDWDRRYRLMRLHTASHIMAGIAYSKYNALVTGGDIQPDYARDDYSLTAGGEELRRIFNEIVTEANEIVKKGIEVKVYWMPREEALKVPGIVKLAEREPPPGDKWRIVEIPGVDVQADGGPHVANTREIGEIIIQKIENRGRNKKRIYFTVKP</sequence>
<dbReference type="GO" id="GO:0005524">
    <property type="term" value="F:ATP binding"/>
    <property type="evidence" value="ECO:0007669"/>
    <property type="project" value="InterPro"/>
</dbReference>
<dbReference type="Pfam" id="PF01411">
    <property type="entry name" value="tRNA-synt_2c"/>
    <property type="match status" value="1"/>
</dbReference>
<dbReference type="AlphaFoldDB" id="A8ME78"/>
<dbReference type="SUPFAM" id="SSF50447">
    <property type="entry name" value="Translation proteins"/>
    <property type="match status" value="1"/>
</dbReference>
<dbReference type="GeneID" id="5708699"/>